<accession>A0A9P0KEQ9</accession>
<evidence type="ECO:0000313" key="2">
    <source>
        <dbReference type="Proteomes" id="UP001152888"/>
    </source>
</evidence>
<comment type="caution">
    <text evidence="1">The sequence shown here is derived from an EMBL/GenBank/DDBJ whole genome shotgun (WGS) entry which is preliminary data.</text>
</comment>
<reference evidence="1" key="1">
    <citation type="submission" date="2022-03" db="EMBL/GenBank/DDBJ databases">
        <authorList>
            <person name="Sayadi A."/>
        </authorList>
    </citation>
    <scope>NUCLEOTIDE SEQUENCE</scope>
</reference>
<organism evidence="1 2">
    <name type="scientific">Acanthoscelides obtectus</name>
    <name type="common">Bean weevil</name>
    <name type="synonym">Bruchus obtectus</name>
    <dbReference type="NCBI Taxonomy" id="200917"/>
    <lineage>
        <taxon>Eukaryota</taxon>
        <taxon>Metazoa</taxon>
        <taxon>Ecdysozoa</taxon>
        <taxon>Arthropoda</taxon>
        <taxon>Hexapoda</taxon>
        <taxon>Insecta</taxon>
        <taxon>Pterygota</taxon>
        <taxon>Neoptera</taxon>
        <taxon>Endopterygota</taxon>
        <taxon>Coleoptera</taxon>
        <taxon>Polyphaga</taxon>
        <taxon>Cucujiformia</taxon>
        <taxon>Chrysomeloidea</taxon>
        <taxon>Chrysomelidae</taxon>
        <taxon>Bruchinae</taxon>
        <taxon>Bruchini</taxon>
        <taxon>Acanthoscelides</taxon>
    </lineage>
</organism>
<name>A0A9P0KEQ9_ACAOB</name>
<proteinExistence type="predicted"/>
<sequence length="120" mass="12985">MIALSNSKLPPIDVGRTVILRVPDVDRGRLALRNVLAVVLNINDSGLYQLGTKDGTLQSLYCRNEFTLADSDFIDISSVPSTSVSLRSTSRLASGSKQALYSVIANDIASTKNPHVEPRQ</sequence>
<dbReference type="EMBL" id="CAKOFQ010006797">
    <property type="protein sequence ID" value="CAH1972334.1"/>
    <property type="molecule type" value="Genomic_DNA"/>
</dbReference>
<dbReference type="AlphaFoldDB" id="A0A9P0KEQ9"/>
<gene>
    <name evidence="1" type="ORF">ACAOBT_LOCUS9942</name>
</gene>
<evidence type="ECO:0000313" key="1">
    <source>
        <dbReference type="EMBL" id="CAH1972334.1"/>
    </source>
</evidence>
<protein>
    <submittedName>
        <fullName evidence="1">Uncharacterized protein</fullName>
    </submittedName>
</protein>
<dbReference type="Proteomes" id="UP001152888">
    <property type="component" value="Unassembled WGS sequence"/>
</dbReference>
<keyword evidence="2" id="KW-1185">Reference proteome</keyword>